<dbReference type="Pfam" id="PF00053">
    <property type="entry name" value="EGF_laminin"/>
    <property type="match status" value="3"/>
</dbReference>
<dbReference type="GO" id="GO:0007411">
    <property type="term" value="P:axon guidance"/>
    <property type="evidence" value="ECO:0007669"/>
    <property type="project" value="TreeGrafter"/>
</dbReference>
<dbReference type="GO" id="GO:0070831">
    <property type="term" value="P:basement membrane assembly"/>
    <property type="evidence" value="ECO:0007669"/>
    <property type="project" value="TreeGrafter"/>
</dbReference>
<dbReference type="InterPro" id="IPR008979">
    <property type="entry name" value="Galactose-bd-like_sf"/>
</dbReference>
<dbReference type="GO" id="GO:0034446">
    <property type="term" value="P:substrate adhesion-dependent cell spreading"/>
    <property type="evidence" value="ECO:0007669"/>
    <property type="project" value="TreeGrafter"/>
</dbReference>
<dbReference type="PROSITE" id="PS50189">
    <property type="entry name" value="NTR"/>
    <property type="match status" value="1"/>
</dbReference>
<feature type="signal peptide" evidence="11">
    <location>
        <begin position="1"/>
        <end position="22"/>
    </location>
</feature>
<evidence type="ECO:0000256" key="5">
    <source>
        <dbReference type="ARBA" id="ARBA00022729"/>
    </source>
</evidence>
<keyword evidence="4" id="KW-0272">Extracellular matrix</keyword>
<dbReference type="SMART" id="SM00136">
    <property type="entry name" value="LamNT"/>
    <property type="match status" value="1"/>
</dbReference>
<name>A0A6P4YTD8_BRABE</name>
<keyword evidence="15" id="KW-1185">Reference proteome</keyword>
<dbReference type="FunFam" id="2.60.120.260:FF:000173">
    <property type="entry name" value="Netrin 4"/>
    <property type="match status" value="1"/>
</dbReference>
<evidence type="ECO:0000256" key="8">
    <source>
        <dbReference type="ARBA" id="ARBA00023180"/>
    </source>
</evidence>
<comment type="caution">
    <text evidence="10">Lacks conserved residue(s) required for the propagation of feature annotation.</text>
</comment>
<dbReference type="InterPro" id="IPR001134">
    <property type="entry name" value="Netrin_domain"/>
</dbReference>
<keyword evidence="5 11" id="KW-0732">Signal</keyword>
<dbReference type="GO" id="GO:0016477">
    <property type="term" value="P:cell migration"/>
    <property type="evidence" value="ECO:0007669"/>
    <property type="project" value="TreeGrafter"/>
</dbReference>
<feature type="disulfide bond" evidence="10">
    <location>
        <begin position="433"/>
        <end position="447"/>
    </location>
</feature>
<dbReference type="InterPro" id="IPR008211">
    <property type="entry name" value="Laminin_N"/>
</dbReference>
<dbReference type="SMART" id="SM00643">
    <property type="entry name" value="C345C"/>
    <property type="match status" value="1"/>
</dbReference>
<comment type="subcellular location">
    <subcellularLocation>
        <location evidence="1">Secreted</location>
        <location evidence="1">Extracellular space</location>
        <location evidence="1">Extracellular matrix</location>
    </subcellularLocation>
</comment>
<evidence type="ECO:0000256" key="11">
    <source>
        <dbReference type="SAM" id="SignalP"/>
    </source>
</evidence>
<organism evidence="15 16">
    <name type="scientific">Branchiostoma belcheri</name>
    <name type="common">Amphioxus</name>
    <dbReference type="NCBI Taxonomy" id="7741"/>
    <lineage>
        <taxon>Eukaryota</taxon>
        <taxon>Metazoa</taxon>
        <taxon>Chordata</taxon>
        <taxon>Cephalochordata</taxon>
        <taxon>Leptocardii</taxon>
        <taxon>Amphioxiformes</taxon>
        <taxon>Branchiostomatidae</taxon>
        <taxon>Branchiostoma</taxon>
    </lineage>
</organism>
<dbReference type="GeneID" id="109470495"/>
<sequence>MGTRYHLLLALQVLVLTATAQAYRSRCDRHSCHPPPGNLAIGRQLRTTTTCGENGGEHFCSISSSSACSKVKCYKCHSGRKNRQHQPRYMTDTGAGHRGTWWQSRNNGGAETVQLDLESRFYFTHLVMVFRTPRPAAMVLERSSDYGKTWRTYSYFARNCTETFGLREGVNPEGSLCTSRYSDPDPCTRGEVIFRVLPVGSNHSISDPYSLHAQDLMTITNIRMRLLKRQSCSCPAEQVQEKPYKFAHFAVYNLIISGSCFCNGHADICVPIDGRKVVGPGGQSALLKVNGKCVCRHNTAGVNCERCAPLYNDQPWKPGNGRTGKKNMCEKCDCNSHADSCHFDLNVWRATNGKTGGVCDDCQHNTMGRRCHRCRPGYYQDHSRDKAHPEICKKCECDPVGTVDGVSGKRPCNMLTGRCKCKHGVTGARCDRCKPNYWGFGKIRYGCQKCNCGSKDICDLETGACRPIKEETEPDFQQYISLQRTDHCKCLEETLKDPELLCDKHYDFALRATVKDAHDLGAHVAVTVQIRKVILSKNVSVEKGEAKVWPTSWAEHGCTCPIMNVGEEYLLTGFEDVENGRLIVNETSYVKEWAQATTRDITRVLRKVCT</sequence>
<keyword evidence="9 10" id="KW-0424">Laminin EGF-like domain</keyword>
<evidence type="ECO:0000256" key="1">
    <source>
        <dbReference type="ARBA" id="ARBA00004498"/>
    </source>
</evidence>
<dbReference type="SUPFAM" id="SSF50242">
    <property type="entry name" value="TIMP-like"/>
    <property type="match status" value="1"/>
</dbReference>
<dbReference type="GO" id="GO:0009887">
    <property type="term" value="P:animal organ morphogenesis"/>
    <property type="evidence" value="ECO:0007669"/>
    <property type="project" value="TreeGrafter"/>
</dbReference>
<feature type="chain" id="PRO_5028125029" description="Netrin-1" evidence="11">
    <location>
        <begin position="23"/>
        <end position="610"/>
    </location>
</feature>
<feature type="domain" description="Laminin EGF-like" evidence="12">
    <location>
        <begin position="332"/>
        <end position="394"/>
    </location>
</feature>
<feature type="domain" description="NTR" evidence="13">
    <location>
        <begin position="488"/>
        <end position="609"/>
    </location>
</feature>
<dbReference type="OrthoDB" id="9980295at2759"/>
<evidence type="ECO:0000256" key="4">
    <source>
        <dbReference type="ARBA" id="ARBA00022530"/>
    </source>
</evidence>
<dbReference type="SUPFAM" id="SSF49785">
    <property type="entry name" value="Galactose-binding domain-like"/>
    <property type="match status" value="1"/>
</dbReference>
<dbReference type="AlphaFoldDB" id="A0A6P4YTD8"/>
<protein>
    <recommendedName>
        <fullName evidence="2">Netrin-1</fullName>
    </recommendedName>
</protein>
<evidence type="ECO:0000256" key="9">
    <source>
        <dbReference type="ARBA" id="ARBA00023292"/>
    </source>
</evidence>
<dbReference type="KEGG" id="bbel:109470495"/>
<dbReference type="FunFam" id="2.10.25.10:FF:000074">
    <property type="entry name" value="Laminin subunit alpha"/>
    <property type="match status" value="1"/>
</dbReference>
<dbReference type="SUPFAM" id="SSF57196">
    <property type="entry name" value="EGF/Laminin"/>
    <property type="match status" value="3"/>
</dbReference>
<dbReference type="FunFam" id="2.40.50.120:FF:000032">
    <property type="entry name" value="netrin-4"/>
    <property type="match status" value="1"/>
</dbReference>
<dbReference type="Pfam" id="PF01759">
    <property type="entry name" value="NTR"/>
    <property type="match status" value="1"/>
</dbReference>
<dbReference type="Proteomes" id="UP000515135">
    <property type="component" value="Unplaced"/>
</dbReference>
<keyword evidence="3" id="KW-0964">Secreted</keyword>
<dbReference type="PROSITE" id="PS50027">
    <property type="entry name" value="EGF_LAM_2"/>
    <property type="match status" value="2"/>
</dbReference>
<evidence type="ECO:0000256" key="6">
    <source>
        <dbReference type="ARBA" id="ARBA00022737"/>
    </source>
</evidence>
<dbReference type="Pfam" id="PF00055">
    <property type="entry name" value="Laminin_N"/>
    <property type="match status" value="1"/>
</dbReference>
<dbReference type="Gene3D" id="2.60.120.260">
    <property type="entry name" value="Galactose-binding domain-like"/>
    <property type="match status" value="1"/>
</dbReference>
<dbReference type="PROSITE" id="PS51117">
    <property type="entry name" value="LAMININ_NTER"/>
    <property type="match status" value="1"/>
</dbReference>
<dbReference type="Gene3D" id="2.10.25.10">
    <property type="entry name" value="Laminin"/>
    <property type="match status" value="2"/>
</dbReference>
<dbReference type="PROSITE" id="PS01248">
    <property type="entry name" value="EGF_LAM_1"/>
    <property type="match status" value="1"/>
</dbReference>
<evidence type="ECO:0000313" key="15">
    <source>
        <dbReference type="Proteomes" id="UP000515135"/>
    </source>
</evidence>
<dbReference type="FunFam" id="2.170.300.10:FF:000001">
    <property type="entry name" value="Laminin subunit beta-1"/>
    <property type="match status" value="1"/>
</dbReference>
<evidence type="ECO:0000259" key="14">
    <source>
        <dbReference type="PROSITE" id="PS51117"/>
    </source>
</evidence>
<keyword evidence="8" id="KW-0325">Glycoprotein</keyword>
<dbReference type="InterPro" id="IPR008993">
    <property type="entry name" value="TIMP-like_OB-fold"/>
</dbReference>
<dbReference type="Gene3D" id="2.40.50.120">
    <property type="match status" value="1"/>
</dbReference>
<evidence type="ECO:0000256" key="3">
    <source>
        <dbReference type="ARBA" id="ARBA00022525"/>
    </source>
</evidence>
<gene>
    <name evidence="16" type="primary">LOC109470495</name>
</gene>
<dbReference type="CDD" id="cd00055">
    <property type="entry name" value="EGF_Lam"/>
    <property type="match status" value="3"/>
</dbReference>
<proteinExistence type="predicted"/>
<keyword evidence="7 10" id="KW-1015">Disulfide bond</keyword>
<dbReference type="RefSeq" id="XP_019625019.1">
    <property type="nucleotide sequence ID" value="XM_019769460.1"/>
</dbReference>
<feature type="disulfide bond" evidence="10">
    <location>
        <begin position="421"/>
        <end position="430"/>
    </location>
</feature>
<accession>A0A6P4YTD8</accession>
<dbReference type="InterPro" id="IPR050440">
    <property type="entry name" value="Laminin/Netrin_ECM"/>
</dbReference>
<evidence type="ECO:0000256" key="2">
    <source>
        <dbReference type="ARBA" id="ARBA00015919"/>
    </source>
</evidence>
<dbReference type="SMART" id="SM00180">
    <property type="entry name" value="EGF_Lam"/>
    <property type="match status" value="3"/>
</dbReference>
<feature type="disulfide bond" evidence="10">
    <location>
        <begin position="362"/>
        <end position="371"/>
    </location>
</feature>
<keyword evidence="6" id="KW-0677">Repeat</keyword>
<dbReference type="FunFam" id="2.10.25.10:FF:000333">
    <property type="entry name" value="netrin-4 isoform X2"/>
    <property type="match status" value="1"/>
</dbReference>
<evidence type="ECO:0000259" key="13">
    <source>
        <dbReference type="PROSITE" id="PS50189"/>
    </source>
</evidence>
<evidence type="ECO:0000313" key="16">
    <source>
        <dbReference type="RefSeq" id="XP_019625019.1"/>
    </source>
</evidence>
<feature type="domain" description="Laminin EGF-like" evidence="12">
    <location>
        <begin position="395"/>
        <end position="449"/>
    </location>
</feature>
<reference evidence="16" key="1">
    <citation type="submission" date="2025-08" db="UniProtKB">
        <authorList>
            <consortium name="RefSeq"/>
        </authorList>
    </citation>
    <scope>IDENTIFICATION</scope>
    <source>
        <tissue evidence="16">Gonad</tissue>
    </source>
</reference>
<feature type="domain" description="Laminin N-terminal" evidence="14">
    <location>
        <begin position="28"/>
        <end position="259"/>
    </location>
</feature>
<dbReference type="InterPro" id="IPR018933">
    <property type="entry name" value="Netrin_module_non-TIMP"/>
</dbReference>
<evidence type="ECO:0000256" key="7">
    <source>
        <dbReference type="ARBA" id="ARBA00023157"/>
    </source>
</evidence>
<dbReference type="GO" id="GO:0009888">
    <property type="term" value="P:tissue development"/>
    <property type="evidence" value="ECO:0007669"/>
    <property type="project" value="TreeGrafter"/>
</dbReference>
<dbReference type="PANTHER" id="PTHR10574:SF419">
    <property type="entry name" value="LAMININ SUBUNIT ALPHA-3-RELATED"/>
    <property type="match status" value="1"/>
</dbReference>
<dbReference type="GO" id="GO:0043256">
    <property type="term" value="C:laminin complex"/>
    <property type="evidence" value="ECO:0007669"/>
    <property type="project" value="TreeGrafter"/>
</dbReference>
<evidence type="ECO:0000256" key="10">
    <source>
        <dbReference type="PROSITE-ProRule" id="PRU00460"/>
    </source>
</evidence>
<dbReference type="PANTHER" id="PTHR10574">
    <property type="entry name" value="NETRIN/LAMININ-RELATED"/>
    <property type="match status" value="1"/>
</dbReference>
<dbReference type="InterPro" id="IPR002049">
    <property type="entry name" value="LE_dom"/>
</dbReference>
<evidence type="ECO:0000259" key="12">
    <source>
        <dbReference type="PROSITE" id="PS50027"/>
    </source>
</evidence>